<dbReference type="InterPro" id="IPR034741">
    <property type="entry name" value="Terpene_cyclase-like_1_C"/>
</dbReference>
<evidence type="ECO:0000256" key="4">
    <source>
        <dbReference type="ARBA" id="ARBA00022842"/>
    </source>
</evidence>
<dbReference type="SFLD" id="SFLDG01019">
    <property type="entry name" value="Terpene_Cyclase_Like_1_C_Termi"/>
    <property type="match status" value="1"/>
</dbReference>
<evidence type="ECO:0000256" key="2">
    <source>
        <dbReference type="ARBA" id="ARBA00004721"/>
    </source>
</evidence>
<dbReference type="PANTHER" id="PTHR31225">
    <property type="entry name" value="OS04G0344100 PROTEIN-RELATED"/>
    <property type="match status" value="1"/>
</dbReference>
<dbReference type="SUPFAM" id="SSF48239">
    <property type="entry name" value="Terpenoid cyclases/Protein prenyltransferases"/>
    <property type="match status" value="1"/>
</dbReference>
<dbReference type="SUPFAM" id="SSF48576">
    <property type="entry name" value="Terpenoid synthases"/>
    <property type="match status" value="1"/>
</dbReference>
<organism evidence="8 9">
    <name type="scientific">Buddleja alternifolia</name>
    <dbReference type="NCBI Taxonomy" id="168488"/>
    <lineage>
        <taxon>Eukaryota</taxon>
        <taxon>Viridiplantae</taxon>
        <taxon>Streptophyta</taxon>
        <taxon>Embryophyta</taxon>
        <taxon>Tracheophyta</taxon>
        <taxon>Spermatophyta</taxon>
        <taxon>Magnoliopsida</taxon>
        <taxon>eudicotyledons</taxon>
        <taxon>Gunneridae</taxon>
        <taxon>Pentapetalae</taxon>
        <taxon>asterids</taxon>
        <taxon>lamiids</taxon>
        <taxon>Lamiales</taxon>
        <taxon>Scrophulariaceae</taxon>
        <taxon>Buddlejeae</taxon>
        <taxon>Buddleja</taxon>
    </lineage>
</organism>
<feature type="domain" description="Terpene synthase metal-binding" evidence="7">
    <location>
        <begin position="317"/>
        <end position="555"/>
    </location>
</feature>
<dbReference type="Proteomes" id="UP000826271">
    <property type="component" value="Unassembled WGS sequence"/>
</dbReference>
<keyword evidence="3" id="KW-0479">Metal-binding</keyword>
<dbReference type="InterPro" id="IPR001906">
    <property type="entry name" value="Terpene_synth_N"/>
</dbReference>
<dbReference type="AlphaFoldDB" id="A0AAV6WIJ6"/>
<comment type="pathway">
    <text evidence="2">Secondary metabolite biosynthesis; terpenoid biosynthesis.</text>
</comment>
<reference evidence="8" key="1">
    <citation type="submission" date="2019-10" db="EMBL/GenBank/DDBJ databases">
        <authorList>
            <person name="Zhang R."/>
            <person name="Pan Y."/>
            <person name="Wang J."/>
            <person name="Ma R."/>
            <person name="Yu S."/>
        </authorList>
    </citation>
    <scope>NUCLEOTIDE SEQUENCE</scope>
    <source>
        <strain evidence="8">LA-IB0</strain>
        <tissue evidence="8">Leaf</tissue>
    </source>
</reference>
<dbReference type="GO" id="GO:0000287">
    <property type="term" value="F:magnesium ion binding"/>
    <property type="evidence" value="ECO:0007669"/>
    <property type="project" value="InterPro"/>
</dbReference>
<dbReference type="Pfam" id="PF03936">
    <property type="entry name" value="Terpene_synth_C"/>
    <property type="match status" value="1"/>
</dbReference>
<name>A0AAV6WIJ6_9LAMI</name>
<dbReference type="FunFam" id="1.10.600.10:FF:000007">
    <property type="entry name" value="Isoprene synthase, chloroplastic"/>
    <property type="match status" value="1"/>
</dbReference>
<dbReference type="FunFam" id="1.50.10.130:FF:000001">
    <property type="entry name" value="Isoprene synthase, chloroplastic"/>
    <property type="match status" value="1"/>
</dbReference>
<dbReference type="Gene3D" id="1.50.10.130">
    <property type="entry name" value="Terpene synthase, N-terminal domain"/>
    <property type="match status" value="1"/>
</dbReference>
<dbReference type="PANTHER" id="PTHR31225:SF253">
    <property type="entry name" value="SESQUITERPENE SYNTHASE 31"/>
    <property type="match status" value="1"/>
</dbReference>
<comment type="cofactor">
    <cofactor evidence="1">
        <name>Mg(2+)</name>
        <dbReference type="ChEBI" id="CHEBI:18420"/>
    </cofactor>
</comment>
<evidence type="ECO:0000313" key="9">
    <source>
        <dbReference type="Proteomes" id="UP000826271"/>
    </source>
</evidence>
<dbReference type="EMBL" id="WHWC01000013">
    <property type="protein sequence ID" value="KAG8370946.1"/>
    <property type="molecule type" value="Genomic_DNA"/>
</dbReference>
<evidence type="ECO:0000256" key="5">
    <source>
        <dbReference type="ARBA" id="ARBA00023239"/>
    </source>
</evidence>
<dbReference type="Pfam" id="PF01397">
    <property type="entry name" value="Terpene_synth"/>
    <property type="match status" value="1"/>
</dbReference>
<dbReference type="Gene3D" id="1.10.600.10">
    <property type="entry name" value="Farnesyl Diphosphate Synthase"/>
    <property type="match status" value="1"/>
</dbReference>
<evidence type="ECO:0000256" key="1">
    <source>
        <dbReference type="ARBA" id="ARBA00001946"/>
    </source>
</evidence>
<dbReference type="InterPro" id="IPR008949">
    <property type="entry name" value="Isoprenoid_synthase_dom_sf"/>
</dbReference>
<evidence type="ECO:0000259" key="7">
    <source>
        <dbReference type="Pfam" id="PF03936"/>
    </source>
</evidence>
<dbReference type="InterPro" id="IPR008930">
    <property type="entry name" value="Terpenoid_cyclase/PrenylTrfase"/>
</dbReference>
<feature type="domain" description="Terpene synthase N-terminal" evidence="6">
    <location>
        <begin position="101"/>
        <end position="260"/>
    </location>
</feature>
<evidence type="ECO:0000313" key="8">
    <source>
        <dbReference type="EMBL" id="KAG8370946.1"/>
    </source>
</evidence>
<keyword evidence="9" id="KW-1185">Reference proteome</keyword>
<dbReference type="InterPro" id="IPR036965">
    <property type="entry name" value="Terpene_synth_N_sf"/>
</dbReference>
<sequence>MAALSIFHGSNVKVYGRSLSSEIPGISFSLDSTKVKNKSNFIFPSKFKHKQHEISSRSFRPLMPMASSSVNVDGQKETIPPVKTHNYSSSLWADMSFSFDKQVQEGYAEAIETLKEEVRRMVVAKDSKPKDKMMLIDTLERLGVAYHFEQEIEDQIERIFKFHGQDDNDLFTTALYFRLFRQHGHDAPSGVFDKFMDQDKKFKKTLISDTNGLLSLYEASFIRYHGENILEEAMVFTTHYLNQAKLQVDSYLQEKVTRALKQPVHRAVEKLEARYYISIYEKKELKNDLLLRLAKLDFNFLQNLYRNEISDLFKWWKESNLMSKLPYMRDRVMEFYFWTVGIQFEPEYSFSRIACAKALVMIVVLNDTYGNYATLDELEIFTEIMQRWDIKEIDQLPDYMKAAYQFIFGVRKEYYREVPKHERSYGVSCVVETLKQLATSYYKKAKWYMGQETPTFQDHISDGPIGSAAVVVLMAFFVDMESASKEAFDWVMSVPKIVEAAGLLTRRRNDTSTYEREHELGQFPTAIDCYMIENGVSTQEALDKFLEFAEDDWKDINKEWVLSCVPRHWMKPVLNYSRIQDATYKDGEDLLTDPEKGSGQGHIVTLFVDPIVI</sequence>
<dbReference type="InterPro" id="IPR050148">
    <property type="entry name" value="Terpene_synthase-like"/>
</dbReference>
<dbReference type="GO" id="GO:0010333">
    <property type="term" value="F:terpene synthase activity"/>
    <property type="evidence" value="ECO:0007669"/>
    <property type="project" value="InterPro"/>
</dbReference>
<proteinExistence type="predicted"/>
<dbReference type="CDD" id="cd00684">
    <property type="entry name" value="Terpene_cyclase_plant_C1"/>
    <property type="match status" value="1"/>
</dbReference>
<dbReference type="GO" id="GO:0016102">
    <property type="term" value="P:diterpenoid biosynthetic process"/>
    <property type="evidence" value="ECO:0007669"/>
    <property type="project" value="InterPro"/>
</dbReference>
<keyword evidence="4" id="KW-0460">Magnesium</keyword>
<dbReference type="InterPro" id="IPR044814">
    <property type="entry name" value="Terpene_cyclase_plant_C1"/>
</dbReference>
<gene>
    <name evidence="8" type="ORF">BUALT_Bualt13G0036100</name>
</gene>
<keyword evidence="5" id="KW-0456">Lyase</keyword>
<dbReference type="SFLD" id="SFLDS00005">
    <property type="entry name" value="Isoprenoid_Synthase_Type_I"/>
    <property type="match status" value="1"/>
</dbReference>
<evidence type="ECO:0000256" key="3">
    <source>
        <dbReference type="ARBA" id="ARBA00022723"/>
    </source>
</evidence>
<evidence type="ECO:0000259" key="6">
    <source>
        <dbReference type="Pfam" id="PF01397"/>
    </source>
</evidence>
<accession>A0AAV6WIJ6</accession>
<dbReference type="InterPro" id="IPR005630">
    <property type="entry name" value="Terpene_synthase_metal-bd"/>
</dbReference>
<comment type="caution">
    <text evidence="8">The sequence shown here is derived from an EMBL/GenBank/DDBJ whole genome shotgun (WGS) entry which is preliminary data.</text>
</comment>
<protein>
    <submittedName>
        <fullName evidence="8">Uncharacterized protein</fullName>
    </submittedName>
</protein>